<keyword evidence="2" id="KW-1185">Reference proteome</keyword>
<evidence type="ECO:0000313" key="1">
    <source>
        <dbReference type="EMBL" id="AYB33981.1"/>
    </source>
</evidence>
<protein>
    <recommendedName>
        <fullName evidence="3">Transporter</fullName>
    </recommendedName>
</protein>
<dbReference type="EMBL" id="CP032382">
    <property type="protein sequence ID" value="AYB33981.1"/>
    <property type="molecule type" value="Genomic_DNA"/>
</dbReference>
<dbReference type="AlphaFoldDB" id="A0A385SUK7"/>
<evidence type="ECO:0000313" key="2">
    <source>
        <dbReference type="Proteomes" id="UP000266183"/>
    </source>
</evidence>
<evidence type="ECO:0008006" key="3">
    <source>
        <dbReference type="Google" id="ProtNLM"/>
    </source>
</evidence>
<sequence>MLVSQLAHGQGPSEEEVKKANNPLANSKALNLQNYYIPTLYDNPNLKANTALIRYAMPFADGKVLMRATLPLGTTPSGYSPNGSPKYSSGLGDLNFFVTYTFSKPDAKTLLGVGPQVVLPTASADALGAGKWQLGGAFVAFNAASPAFQWGGLITYQTSIAGDEDRVSTALLVVQPILLFQLGKGAYLRSTALWNFNLYNNAYNVPFGVGAGHVAKAGNLLFNIFLEPQFTVLHEGAGQPALQFFGGINCQF</sequence>
<reference evidence="2" key="1">
    <citation type="submission" date="2018-09" db="EMBL/GenBank/DDBJ databases">
        <title>Chryseolinea sp. KIS68-18 isolated from soil.</title>
        <authorList>
            <person name="Weon H.-Y."/>
            <person name="Kwon S.-W."/>
            <person name="Lee S.A."/>
        </authorList>
    </citation>
    <scope>NUCLEOTIDE SEQUENCE [LARGE SCALE GENOMIC DNA]</scope>
    <source>
        <strain evidence="2">KIS68-18</strain>
    </source>
</reference>
<dbReference type="KEGG" id="chk:D4L85_26880"/>
<organism evidence="1 2">
    <name type="scientific">Chryseolinea soli</name>
    <dbReference type="NCBI Taxonomy" id="2321403"/>
    <lineage>
        <taxon>Bacteria</taxon>
        <taxon>Pseudomonadati</taxon>
        <taxon>Bacteroidota</taxon>
        <taxon>Cytophagia</taxon>
        <taxon>Cytophagales</taxon>
        <taxon>Fulvivirgaceae</taxon>
        <taxon>Chryseolinea</taxon>
    </lineage>
</organism>
<proteinExistence type="predicted"/>
<dbReference type="Proteomes" id="UP000266183">
    <property type="component" value="Chromosome"/>
</dbReference>
<accession>A0A385SUK7</accession>
<name>A0A385SUK7_9BACT</name>
<gene>
    <name evidence="1" type="ORF">D4L85_26880</name>
</gene>